<keyword evidence="3" id="KW-1185">Reference proteome</keyword>
<dbReference type="AlphaFoldDB" id="A0A4R5ENM0"/>
<dbReference type="CDD" id="cd00093">
    <property type="entry name" value="HTH_XRE"/>
    <property type="match status" value="1"/>
</dbReference>
<dbReference type="InterPro" id="IPR001387">
    <property type="entry name" value="Cro/C1-type_HTH"/>
</dbReference>
<dbReference type="PROSITE" id="PS50943">
    <property type="entry name" value="HTH_CROC1"/>
    <property type="match status" value="1"/>
</dbReference>
<dbReference type="Gene3D" id="1.10.260.40">
    <property type="entry name" value="lambda repressor-like DNA-binding domains"/>
    <property type="match status" value="1"/>
</dbReference>
<evidence type="ECO:0000259" key="1">
    <source>
        <dbReference type="PROSITE" id="PS50943"/>
    </source>
</evidence>
<comment type="caution">
    <text evidence="2">The sequence shown here is derived from an EMBL/GenBank/DDBJ whole genome shotgun (WGS) entry which is preliminary data.</text>
</comment>
<organism evidence="2 3">
    <name type="scientific">Antarcticimicrobium sediminis</name>
    <dbReference type="NCBI Taxonomy" id="2546227"/>
    <lineage>
        <taxon>Bacteria</taxon>
        <taxon>Pseudomonadati</taxon>
        <taxon>Pseudomonadota</taxon>
        <taxon>Alphaproteobacteria</taxon>
        <taxon>Rhodobacterales</taxon>
        <taxon>Paracoccaceae</taxon>
        <taxon>Antarcticimicrobium</taxon>
    </lineage>
</organism>
<dbReference type="GO" id="GO:0003677">
    <property type="term" value="F:DNA binding"/>
    <property type="evidence" value="ECO:0007669"/>
    <property type="project" value="InterPro"/>
</dbReference>
<dbReference type="EMBL" id="SMFP01000010">
    <property type="protein sequence ID" value="TDE36315.1"/>
    <property type="molecule type" value="Genomic_DNA"/>
</dbReference>
<name>A0A4R5ENM0_9RHOB</name>
<reference evidence="2 3" key="1">
    <citation type="submission" date="2019-03" db="EMBL/GenBank/DDBJ databases">
        <authorList>
            <person name="Zhang S."/>
        </authorList>
    </citation>
    <scope>NUCLEOTIDE SEQUENCE [LARGE SCALE GENOMIC DNA]</scope>
    <source>
        <strain evidence="2 3">S4J41</strain>
    </source>
</reference>
<dbReference type="Proteomes" id="UP000294662">
    <property type="component" value="Unassembled WGS sequence"/>
</dbReference>
<protein>
    <submittedName>
        <fullName evidence="2">XRE family transcriptional regulator</fullName>
    </submittedName>
</protein>
<gene>
    <name evidence="2" type="ORF">E1B25_15515</name>
</gene>
<accession>A0A4R5ENM0</accession>
<sequence>MIKVSEKYHPTGRQIAAARTLIGMSQPELADAASISVPTLRRMEASPGEATGLANNVSAVQAALEAAGIEFIRPNGGGAGVRLVVE</sequence>
<dbReference type="SUPFAM" id="SSF47413">
    <property type="entry name" value="lambda repressor-like DNA-binding domains"/>
    <property type="match status" value="1"/>
</dbReference>
<feature type="domain" description="HTH cro/C1-type" evidence="1">
    <location>
        <begin position="15"/>
        <end position="44"/>
    </location>
</feature>
<proteinExistence type="predicted"/>
<evidence type="ECO:0000313" key="3">
    <source>
        <dbReference type="Proteomes" id="UP000294662"/>
    </source>
</evidence>
<evidence type="ECO:0000313" key="2">
    <source>
        <dbReference type="EMBL" id="TDE36315.1"/>
    </source>
</evidence>
<dbReference type="InterPro" id="IPR010982">
    <property type="entry name" value="Lambda_DNA-bd_dom_sf"/>
</dbReference>
<dbReference type="OrthoDB" id="7206663at2"/>